<sequence length="288" mass="32609">MAWNIVFLVLIFYLHGLQLHALKTRQMQFMKVQQNTTTEHTPQYSNDKLVDDLDCGYICMESYPECTSYVYNATDNACYLAKSPHDLASISVISGASLYAACDLGKGYKISSLDNTTACLSIVYPLQTYTHAKERCMAMGGYLVSAKTSWKHKLLKTRMKFTNTRSLWLGLTDIDVEGEFVWDEDGTALDPDDGYAEMSDVLSASLNTEENCVFIGDSDFCCMQFMKFQQSTTTEQFPPNLKDKIVDDLDCGYICMESYPECIRYVFNATDNACYNLACRQLNANRTK</sequence>
<organism evidence="3 4">
    <name type="scientific">Elysia crispata</name>
    <name type="common">lettuce slug</name>
    <dbReference type="NCBI Taxonomy" id="231223"/>
    <lineage>
        <taxon>Eukaryota</taxon>
        <taxon>Metazoa</taxon>
        <taxon>Spiralia</taxon>
        <taxon>Lophotrochozoa</taxon>
        <taxon>Mollusca</taxon>
        <taxon>Gastropoda</taxon>
        <taxon>Heterobranchia</taxon>
        <taxon>Euthyneura</taxon>
        <taxon>Panpulmonata</taxon>
        <taxon>Sacoglossa</taxon>
        <taxon>Placobranchoidea</taxon>
        <taxon>Plakobranchidae</taxon>
        <taxon>Elysia</taxon>
    </lineage>
</organism>
<evidence type="ECO:0000259" key="2">
    <source>
        <dbReference type="PROSITE" id="PS50041"/>
    </source>
</evidence>
<dbReference type="Gene3D" id="3.10.100.10">
    <property type="entry name" value="Mannose-Binding Protein A, subunit A"/>
    <property type="match status" value="1"/>
</dbReference>
<dbReference type="EMBL" id="JAWDGP010004062">
    <property type="protein sequence ID" value="KAK3768306.1"/>
    <property type="molecule type" value="Genomic_DNA"/>
</dbReference>
<dbReference type="Proteomes" id="UP001283361">
    <property type="component" value="Unassembled WGS sequence"/>
</dbReference>
<evidence type="ECO:0000313" key="4">
    <source>
        <dbReference type="Proteomes" id="UP001283361"/>
    </source>
</evidence>
<dbReference type="PROSITE" id="PS50041">
    <property type="entry name" value="C_TYPE_LECTIN_2"/>
    <property type="match status" value="1"/>
</dbReference>
<dbReference type="AlphaFoldDB" id="A0AAE0ZG45"/>
<feature type="domain" description="C-type lectin" evidence="2">
    <location>
        <begin position="115"/>
        <end position="215"/>
    </location>
</feature>
<proteinExistence type="predicted"/>
<dbReference type="Pfam" id="PF00059">
    <property type="entry name" value="Lectin_C"/>
    <property type="match status" value="1"/>
</dbReference>
<dbReference type="InterPro" id="IPR016186">
    <property type="entry name" value="C-type_lectin-like/link_sf"/>
</dbReference>
<name>A0AAE0ZG45_9GAST</name>
<comment type="caution">
    <text evidence="3">The sequence shown here is derived from an EMBL/GenBank/DDBJ whole genome shotgun (WGS) entry which is preliminary data.</text>
</comment>
<dbReference type="InterPro" id="IPR016187">
    <property type="entry name" value="CTDL_fold"/>
</dbReference>
<gene>
    <name evidence="3" type="ORF">RRG08_031098</name>
</gene>
<feature type="chain" id="PRO_5042103033" description="C-type lectin domain-containing protein" evidence="1">
    <location>
        <begin position="17"/>
        <end position="288"/>
    </location>
</feature>
<dbReference type="InterPro" id="IPR001304">
    <property type="entry name" value="C-type_lectin-like"/>
</dbReference>
<keyword evidence="1" id="KW-0732">Signal</keyword>
<dbReference type="SUPFAM" id="SSF56436">
    <property type="entry name" value="C-type lectin-like"/>
    <property type="match status" value="1"/>
</dbReference>
<evidence type="ECO:0000256" key="1">
    <source>
        <dbReference type="SAM" id="SignalP"/>
    </source>
</evidence>
<dbReference type="CDD" id="cd00037">
    <property type="entry name" value="CLECT"/>
    <property type="match status" value="1"/>
</dbReference>
<evidence type="ECO:0000313" key="3">
    <source>
        <dbReference type="EMBL" id="KAK3768306.1"/>
    </source>
</evidence>
<accession>A0AAE0ZG45</accession>
<reference evidence="3" key="1">
    <citation type="journal article" date="2023" name="G3 (Bethesda)">
        <title>A reference genome for the long-term kleptoplast-retaining sea slug Elysia crispata morphotype clarki.</title>
        <authorList>
            <person name="Eastman K.E."/>
            <person name="Pendleton A.L."/>
            <person name="Shaikh M.A."/>
            <person name="Suttiyut T."/>
            <person name="Ogas R."/>
            <person name="Tomko P."/>
            <person name="Gavelis G."/>
            <person name="Widhalm J.R."/>
            <person name="Wisecaver J.H."/>
        </authorList>
    </citation>
    <scope>NUCLEOTIDE SEQUENCE</scope>
    <source>
        <strain evidence="3">ECLA1</strain>
    </source>
</reference>
<protein>
    <recommendedName>
        <fullName evidence="2">C-type lectin domain-containing protein</fullName>
    </recommendedName>
</protein>
<keyword evidence="4" id="KW-1185">Reference proteome</keyword>
<feature type="signal peptide" evidence="1">
    <location>
        <begin position="1"/>
        <end position="16"/>
    </location>
</feature>